<sequence length="148" mass="16464">MVLEMRLARRVEPPADRDVVADLAEALAESDGDVVVRLGQRDFVLPDQVAGALRDLLARLARGEGVVVANTGQLLTTSQAAEVLGVSRTYLCRLLDEEKIPYVYRGTHRRVRLADAIAYTEELRRGRKRALDDMAAVSREHGLYSDDF</sequence>
<proteinExistence type="predicted"/>
<protein>
    <recommendedName>
        <fullName evidence="1">Helix-turn-helix domain-containing protein</fullName>
    </recommendedName>
</protein>
<feature type="domain" description="Helix-turn-helix" evidence="1">
    <location>
        <begin position="74"/>
        <end position="119"/>
    </location>
</feature>
<dbReference type="InterPro" id="IPR010093">
    <property type="entry name" value="SinI_DNA-bd"/>
</dbReference>
<dbReference type="GO" id="GO:0003677">
    <property type="term" value="F:DNA binding"/>
    <property type="evidence" value="ECO:0007669"/>
    <property type="project" value="InterPro"/>
</dbReference>
<gene>
    <name evidence="2" type="ORF">GTS_17560</name>
</gene>
<dbReference type="Proteomes" id="UP000298860">
    <property type="component" value="Unassembled WGS sequence"/>
</dbReference>
<dbReference type="RefSeq" id="WP_225978225.1">
    <property type="nucleotide sequence ID" value="NZ_BJFL01000006.1"/>
</dbReference>
<dbReference type="EMBL" id="BJFL01000006">
    <property type="protein sequence ID" value="GDY30123.1"/>
    <property type="molecule type" value="Genomic_DNA"/>
</dbReference>
<organism evidence="2 3">
    <name type="scientific">Gandjariella thermophila</name>
    <dbReference type="NCBI Taxonomy" id="1931992"/>
    <lineage>
        <taxon>Bacteria</taxon>
        <taxon>Bacillati</taxon>
        <taxon>Actinomycetota</taxon>
        <taxon>Actinomycetes</taxon>
        <taxon>Pseudonocardiales</taxon>
        <taxon>Pseudonocardiaceae</taxon>
        <taxon>Gandjariella</taxon>
    </lineage>
</organism>
<reference evidence="3" key="1">
    <citation type="submission" date="2019-04" db="EMBL/GenBank/DDBJ databases">
        <title>Draft genome sequence of Pseudonocardiaceae bacterium SL3-2-4.</title>
        <authorList>
            <person name="Ningsih F."/>
            <person name="Yokota A."/>
            <person name="Sakai Y."/>
            <person name="Nanatani K."/>
            <person name="Yabe S."/>
            <person name="Oetari A."/>
            <person name="Sjamsuridzal W."/>
        </authorList>
    </citation>
    <scope>NUCLEOTIDE SEQUENCE [LARGE SCALE GENOMIC DNA]</scope>
    <source>
        <strain evidence="3">SL3-2-4</strain>
    </source>
</reference>
<dbReference type="AlphaFoldDB" id="A0A4D4J8C3"/>
<evidence type="ECO:0000313" key="2">
    <source>
        <dbReference type="EMBL" id="GDY30123.1"/>
    </source>
</evidence>
<dbReference type="Pfam" id="PF12728">
    <property type="entry name" value="HTH_17"/>
    <property type="match status" value="1"/>
</dbReference>
<dbReference type="NCBIfam" id="TIGR01764">
    <property type="entry name" value="excise"/>
    <property type="match status" value="1"/>
</dbReference>
<dbReference type="InterPro" id="IPR041657">
    <property type="entry name" value="HTH_17"/>
</dbReference>
<name>A0A4D4J8C3_9PSEU</name>
<evidence type="ECO:0000313" key="3">
    <source>
        <dbReference type="Proteomes" id="UP000298860"/>
    </source>
</evidence>
<evidence type="ECO:0000259" key="1">
    <source>
        <dbReference type="Pfam" id="PF12728"/>
    </source>
</evidence>
<accession>A0A4D4J8C3</accession>
<comment type="caution">
    <text evidence="2">The sequence shown here is derived from an EMBL/GenBank/DDBJ whole genome shotgun (WGS) entry which is preliminary data.</text>
</comment>
<keyword evidence="3" id="KW-1185">Reference proteome</keyword>